<reference evidence="9 10" key="1">
    <citation type="submission" date="2024-05" db="EMBL/GenBank/DDBJ databases">
        <authorList>
            <person name="Wallberg A."/>
        </authorList>
    </citation>
    <scope>NUCLEOTIDE SEQUENCE [LARGE SCALE GENOMIC DNA]</scope>
</reference>
<evidence type="ECO:0000313" key="9">
    <source>
        <dbReference type="EMBL" id="CAL4102105.1"/>
    </source>
</evidence>
<evidence type="ECO:0000259" key="8">
    <source>
        <dbReference type="Pfam" id="PF00501"/>
    </source>
</evidence>
<evidence type="ECO:0000313" key="10">
    <source>
        <dbReference type="Proteomes" id="UP001497623"/>
    </source>
</evidence>
<name>A0AAV2QXL2_MEGNR</name>
<evidence type="ECO:0000256" key="7">
    <source>
        <dbReference type="SAM" id="SignalP"/>
    </source>
</evidence>
<keyword evidence="10" id="KW-1185">Reference proteome</keyword>
<evidence type="ECO:0000256" key="2">
    <source>
        <dbReference type="ARBA" id="ARBA00022598"/>
    </source>
</evidence>
<keyword evidence="4" id="KW-0276">Fatty acid metabolism</keyword>
<dbReference type="GO" id="GO:0005811">
    <property type="term" value="C:lipid droplet"/>
    <property type="evidence" value="ECO:0007669"/>
    <property type="project" value="TreeGrafter"/>
</dbReference>
<dbReference type="EMBL" id="CAXKWB010011637">
    <property type="protein sequence ID" value="CAL4102105.1"/>
    <property type="molecule type" value="Genomic_DNA"/>
</dbReference>
<feature type="non-terminal residue" evidence="9">
    <location>
        <position position="1"/>
    </location>
</feature>
<dbReference type="InterPro" id="IPR042099">
    <property type="entry name" value="ANL_N_sf"/>
</dbReference>
<comment type="caution">
    <text evidence="9">The sequence shown here is derived from an EMBL/GenBank/DDBJ whole genome shotgun (WGS) entry which is preliminary data.</text>
</comment>
<dbReference type="Proteomes" id="UP001497623">
    <property type="component" value="Unassembled WGS sequence"/>
</dbReference>
<feature type="domain" description="AMP-dependent synthetase/ligase" evidence="8">
    <location>
        <begin position="100"/>
        <end position="516"/>
    </location>
</feature>
<dbReference type="PANTHER" id="PTHR43272">
    <property type="entry name" value="LONG-CHAIN-FATTY-ACID--COA LIGASE"/>
    <property type="match status" value="1"/>
</dbReference>
<dbReference type="GO" id="GO:0030182">
    <property type="term" value="P:neuron differentiation"/>
    <property type="evidence" value="ECO:0007669"/>
    <property type="project" value="TreeGrafter"/>
</dbReference>
<protein>
    <recommendedName>
        <fullName evidence="6">long-chain-fatty-acid--CoA ligase</fullName>
        <ecNumber evidence="6">6.2.1.3</ecNumber>
    </recommendedName>
</protein>
<evidence type="ECO:0000256" key="1">
    <source>
        <dbReference type="ARBA" id="ARBA00006432"/>
    </source>
</evidence>
<dbReference type="InterPro" id="IPR000873">
    <property type="entry name" value="AMP-dep_synth/lig_dom"/>
</dbReference>
<keyword evidence="5" id="KW-0067">ATP-binding</keyword>
<evidence type="ECO:0000256" key="3">
    <source>
        <dbReference type="ARBA" id="ARBA00022741"/>
    </source>
</evidence>
<dbReference type="GO" id="GO:0005783">
    <property type="term" value="C:endoplasmic reticulum"/>
    <property type="evidence" value="ECO:0007669"/>
    <property type="project" value="TreeGrafter"/>
</dbReference>
<dbReference type="PANTHER" id="PTHR43272:SF83">
    <property type="entry name" value="ACYL-COA SYNTHETASE LONG-CHAIN, ISOFORM J"/>
    <property type="match status" value="1"/>
</dbReference>
<keyword evidence="4" id="KW-0443">Lipid metabolism</keyword>
<dbReference type="Gene3D" id="3.40.50.12780">
    <property type="entry name" value="N-terminal domain of ligase-like"/>
    <property type="match status" value="1"/>
</dbReference>
<evidence type="ECO:0000256" key="5">
    <source>
        <dbReference type="ARBA" id="ARBA00022840"/>
    </source>
</evidence>
<sequence length="713" mass="81385">KSLSIYLFTNVFFIVFRMPASYSVRREDGWYVSASLPGHADDIESWLYPELDQESTTSLPRLFQLYATTYRKQRCMGTRKLIKREYYMRDGQEIEKHQYGEYLWRTYKDLERTVLDVGRGLRSEGLHTGARVLIFAETRAKTMIAVLGCLYQKMTVVTAFESFSDDDIIHIIEQCNTNLVITSWDQLPRMVKIIPKCESVLNLVILEDQLQSCGNMTYLRKCLKNIKIMPFQKLISPIRNPVSSQNVVMPHPEDIAFILYTRKGEGYPKGVEITHKNLLVATLNYVARTKITSDDSYLAVHPLSYIMEIIAELAFLLQGASILYSSPDTFTHKGPMLLRGTEGDITLACPTHLSLSPFMVVQIFKDCMQDVKKSGFLKQLLFWAAMNWSHYLSYIPVLSYIHYIMDKVAFKTLRDQLGGKLKCIVVCGDPLPSNVHDSFRKLFQCKVQIGYGLTETTGAITAIRDDDRSTGHVGYPLKGTLFRLQKEKGSRRNLAEHMKPRGEIIVGGHMVSKGYYRLFRETDEVFFEENGIRCFRTGDIGEIDKNGHLRIIGNKNNLIMKHGEYISVESTEHKLKTLANVHNICILTQGSETIGVVVTSIDRIRIVGASLGVLGKSDDELCQNEEIVNRYLKEINEFSSYIGIKQQEVPSAIHITCDTWTADNEMLTTTYKNRRQKIFQVYEPFIQNLFLQLKSNMSTIGSMSNMSIASVKC</sequence>
<keyword evidence="7" id="KW-0732">Signal</keyword>
<dbReference type="AlphaFoldDB" id="A0AAV2QXL2"/>
<dbReference type="SUPFAM" id="SSF56801">
    <property type="entry name" value="Acetyl-CoA synthetase-like"/>
    <property type="match status" value="1"/>
</dbReference>
<organism evidence="9 10">
    <name type="scientific">Meganyctiphanes norvegica</name>
    <name type="common">Northern krill</name>
    <name type="synonym">Thysanopoda norvegica</name>
    <dbReference type="NCBI Taxonomy" id="48144"/>
    <lineage>
        <taxon>Eukaryota</taxon>
        <taxon>Metazoa</taxon>
        <taxon>Ecdysozoa</taxon>
        <taxon>Arthropoda</taxon>
        <taxon>Crustacea</taxon>
        <taxon>Multicrustacea</taxon>
        <taxon>Malacostraca</taxon>
        <taxon>Eumalacostraca</taxon>
        <taxon>Eucarida</taxon>
        <taxon>Euphausiacea</taxon>
        <taxon>Euphausiidae</taxon>
        <taxon>Meganyctiphanes</taxon>
    </lineage>
</organism>
<evidence type="ECO:0000256" key="6">
    <source>
        <dbReference type="ARBA" id="ARBA00026121"/>
    </source>
</evidence>
<feature type="chain" id="PRO_5043752238" description="long-chain-fatty-acid--CoA ligase" evidence="7">
    <location>
        <begin position="24"/>
        <end position="713"/>
    </location>
</feature>
<evidence type="ECO:0000256" key="4">
    <source>
        <dbReference type="ARBA" id="ARBA00022832"/>
    </source>
</evidence>
<dbReference type="EC" id="6.2.1.3" evidence="6"/>
<dbReference type="GO" id="GO:0005524">
    <property type="term" value="F:ATP binding"/>
    <property type="evidence" value="ECO:0007669"/>
    <property type="project" value="UniProtKB-KW"/>
</dbReference>
<comment type="similarity">
    <text evidence="1">Belongs to the ATP-dependent AMP-binding enzyme family.</text>
</comment>
<proteinExistence type="inferred from homology"/>
<keyword evidence="3" id="KW-0547">Nucleotide-binding</keyword>
<dbReference type="GO" id="GO:0005886">
    <property type="term" value="C:plasma membrane"/>
    <property type="evidence" value="ECO:0007669"/>
    <property type="project" value="TreeGrafter"/>
</dbReference>
<gene>
    <name evidence="9" type="ORF">MNOR_LOCUS17171</name>
</gene>
<dbReference type="GO" id="GO:0035336">
    <property type="term" value="P:long-chain fatty-acyl-CoA metabolic process"/>
    <property type="evidence" value="ECO:0007669"/>
    <property type="project" value="TreeGrafter"/>
</dbReference>
<dbReference type="Pfam" id="PF00501">
    <property type="entry name" value="AMP-binding"/>
    <property type="match status" value="1"/>
</dbReference>
<keyword evidence="2" id="KW-0436">Ligase</keyword>
<accession>A0AAV2QXL2</accession>
<dbReference type="GO" id="GO:0090433">
    <property type="term" value="F:palmitoyl-CoA ligase activity"/>
    <property type="evidence" value="ECO:0007669"/>
    <property type="project" value="TreeGrafter"/>
</dbReference>
<feature type="signal peptide" evidence="7">
    <location>
        <begin position="1"/>
        <end position="23"/>
    </location>
</feature>